<gene>
    <name evidence="1" type="ORF">NPIL_200711</name>
</gene>
<dbReference type="OrthoDB" id="10484504at2759"/>
<organism evidence="1 2">
    <name type="scientific">Nephila pilipes</name>
    <name type="common">Giant wood spider</name>
    <name type="synonym">Nephila maculata</name>
    <dbReference type="NCBI Taxonomy" id="299642"/>
    <lineage>
        <taxon>Eukaryota</taxon>
        <taxon>Metazoa</taxon>
        <taxon>Ecdysozoa</taxon>
        <taxon>Arthropoda</taxon>
        <taxon>Chelicerata</taxon>
        <taxon>Arachnida</taxon>
        <taxon>Araneae</taxon>
        <taxon>Araneomorphae</taxon>
        <taxon>Entelegynae</taxon>
        <taxon>Araneoidea</taxon>
        <taxon>Nephilidae</taxon>
        <taxon>Nephila</taxon>
    </lineage>
</organism>
<dbReference type="AlphaFoldDB" id="A0A8X6NGZ6"/>
<dbReference type="EMBL" id="BMAW01057835">
    <property type="protein sequence ID" value="GFT13089.1"/>
    <property type="molecule type" value="Genomic_DNA"/>
</dbReference>
<evidence type="ECO:0000313" key="2">
    <source>
        <dbReference type="Proteomes" id="UP000887013"/>
    </source>
</evidence>
<proteinExistence type="predicted"/>
<accession>A0A8X6NGZ6</accession>
<protein>
    <submittedName>
        <fullName evidence="1">Uncharacterized protein</fullName>
    </submittedName>
</protein>
<dbReference type="Proteomes" id="UP000887013">
    <property type="component" value="Unassembled WGS sequence"/>
</dbReference>
<comment type="caution">
    <text evidence="1">The sequence shown here is derived from an EMBL/GenBank/DDBJ whole genome shotgun (WGS) entry which is preliminary data.</text>
</comment>
<evidence type="ECO:0000313" key="1">
    <source>
        <dbReference type="EMBL" id="GFT13089.1"/>
    </source>
</evidence>
<sequence>MRNIFSSLVAEVPVILPSKSYQDIRTTKQDGENDRPKIPCNKMVVELVQMFSLLFCPSTNASMLVDRNQLWNRKV</sequence>
<keyword evidence="2" id="KW-1185">Reference proteome</keyword>
<reference evidence="1" key="1">
    <citation type="submission" date="2020-08" db="EMBL/GenBank/DDBJ databases">
        <title>Multicomponent nature underlies the extraordinary mechanical properties of spider dragline silk.</title>
        <authorList>
            <person name="Kono N."/>
            <person name="Nakamura H."/>
            <person name="Mori M."/>
            <person name="Yoshida Y."/>
            <person name="Ohtoshi R."/>
            <person name="Malay A.D."/>
            <person name="Moran D.A.P."/>
            <person name="Tomita M."/>
            <person name="Numata K."/>
            <person name="Arakawa K."/>
        </authorList>
    </citation>
    <scope>NUCLEOTIDE SEQUENCE</scope>
</reference>
<name>A0A8X6NGZ6_NEPPI</name>